<dbReference type="Proteomes" id="UP000663802">
    <property type="component" value="Unassembled WGS sequence"/>
</dbReference>
<gene>
    <name evidence="2" type="ORF">CSC2_38390</name>
</gene>
<feature type="compositionally biased region" description="Low complexity" evidence="1">
    <location>
        <begin position="47"/>
        <end position="65"/>
    </location>
</feature>
<comment type="caution">
    <text evidence="2">The sequence shown here is derived from an EMBL/GenBank/DDBJ whole genome shotgun (WGS) entry which is preliminary data.</text>
</comment>
<protein>
    <recommendedName>
        <fullName evidence="4">Bacteriocin</fullName>
    </recommendedName>
</protein>
<name>A0ABQ1EF68_9CLOT</name>
<organism evidence="2 3">
    <name type="scientific">Clostridium zeae</name>
    <dbReference type="NCBI Taxonomy" id="2759022"/>
    <lineage>
        <taxon>Bacteria</taxon>
        <taxon>Bacillati</taxon>
        <taxon>Bacillota</taxon>
        <taxon>Clostridia</taxon>
        <taxon>Eubacteriales</taxon>
        <taxon>Clostridiaceae</taxon>
        <taxon>Clostridium</taxon>
    </lineage>
</organism>
<feature type="region of interest" description="Disordered" evidence="1">
    <location>
        <begin position="45"/>
        <end position="65"/>
    </location>
</feature>
<proteinExistence type="predicted"/>
<dbReference type="RefSeq" id="WP_206871536.1">
    <property type="nucleotide sequence ID" value="NZ_BMBA01000004.1"/>
</dbReference>
<accession>A0ABQ1EF68</accession>
<reference evidence="2 3" key="1">
    <citation type="journal article" date="2021" name="Int. J. Syst. Evol. Microbiol.">
        <title>Clostridium zeae sp. nov., isolated from corn silage.</title>
        <authorList>
            <person name="Kobayashi H."/>
            <person name="Tanizawa Y."/>
            <person name="Yagura M."/>
            <person name="Sakamoto M."/>
            <person name="Ohkuma M."/>
            <person name="Tohno M."/>
        </authorList>
    </citation>
    <scope>NUCLEOTIDE SEQUENCE [LARGE SCALE GENOMIC DNA]</scope>
    <source>
        <strain evidence="2 3">CSC2</strain>
    </source>
</reference>
<dbReference type="InterPro" id="IPR023968">
    <property type="entry name" value="Bacteriocin_CLI3235"/>
</dbReference>
<keyword evidence="3" id="KW-1185">Reference proteome</keyword>
<dbReference type="NCBIfam" id="TIGR04065">
    <property type="entry name" value="ocin_CLI_3235"/>
    <property type="match status" value="1"/>
</dbReference>
<evidence type="ECO:0008006" key="4">
    <source>
        <dbReference type="Google" id="ProtNLM"/>
    </source>
</evidence>
<evidence type="ECO:0000256" key="1">
    <source>
        <dbReference type="SAM" id="MobiDB-lite"/>
    </source>
</evidence>
<dbReference type="EMBL" id="BMBA01000004">
    <property type="protein sequence ID" value="GFZ33313.1"/>
    <property type="molecule type" value="Genomic_DNA"/>
</dbReference>
<evidence type="ECO:0000313" key="3">
    <source>
        <dbReference type="Proteomes" id="UP000663802"/>
    </source>
</evidence>
<sequence>MKKLGKKIYMTSESVEAYNTCLCSCSCTCSCTCTSYSGFSATFSPANSSTSYNNNTPNTYMNNRP</sequence>
<evidence type="ECO:0000313" key="2">
    <source>
        <dbReference type="EMBL" id="GFZ33313.1"/>
    </source>
</evidence>